<accession>A0A5B7KEE1</accession>
<sequence length="27" mass="2952">MPPRRLPMGKSSTSATLHLPPHVRTPS</sequence>
<dbReference type="EMBL" id="VSRR010136887">
    <property type="protein sequence ID" value="MPD03598.1"/>
    <property type="molecule type" value="Genomic_DNA"/>
</dbReference>
<organism evidence="2 3">
    <name type="scientific">Portunus trituberculatus</name>
    <name type="common">Swimming crab</name>
    <name type="synonym">Neptunus trituberculatus</name>
    <dbReference type="NCBI Taxonomy" id="210409"/>
    <lineage>
        <taxon>Eukaryota</taxon>
        <taxon>Metazoa</taxon>
        <taxon>Ecdysozoa</taxon>
        <taxon>Arthropoda</taxon>
        <taxon>Crustacea</taxon>
        <taxon>Multicrustacea</taxon>
        <taxon>Malacostraca</taxon>
        <taxon>Eumalacostraca</taxon>
        <taxon>Eucarida</taxon>
        <taxon>Decapoda</taxon>
        <taxon>Pleocyemata</taxon>
        <taxon>Brachyura</taxon>
        <taxon>Eubrachyura</taxon>
        <taxon>Portunoidea</taxon>
        <taxon>Portunidae</taxon>
        <taxon>Portuninae</taxon>
        <taxon>Portunus</taxon>
    </lineage>
</organism>
<dbReference type="AlphaFoldDB" id="A0A5B7KEE1"/>
<evidence type="ECO:0000313" key="3">
    <source>
        <dbReference type="Proteomes" id="UP000324222"/>
    </source>
</evidence>
<protein>
    <submittedName>
        <fullName evidence="2">Uncharacterized protein</fullName>
    </submittedName>
</protein>
<evidence type="ECO:0000313" key="2">
    <source>
        <dbReference type="EMBL" id="MPD03598.1"/>
    </source>
</evidence>
<gene>
    <name evidence="2" type="ORF">E2C01_099239</name>
</gene>
<name>A0A5B7KEE1_PORTR</name>
<keyword evidence="3" id="KW-1185">Reference proteome</keyword>
<proteinExistence type="predicted"/>
<dbReference type="Proteomes" id="UP000324222">
    <property type="component" value="Unassembled WGS sequence"/>
</dbReference>
<feature type="region of interest" description="Disordered" evidence="1">
    <location>
        <begin position="1"/>
        <end position="27"/>
    </location>
</feature>
<comment type="caution">
    <text evidence="2">The sequence shown here is derived from an EMBL/GenBank/DDBJ whole genome shotgun (WGS) entry which is preliminary data.</text>
</comment>
<evidence type="ECO:0000256" key="1">
    <source>
        <dbReference type="SAM" id="MobiDB-lite"/>
    </source>
</evidence>
<reference evidence="2 3" key="1">
    <citation type="submission" date="2019-05" db="EMBL/GenBank/DDBJ databases">
        <title>Another draft genome of Portunus trituberculatus and its Hox gene families provides insights of decapod evolution.</title>
        <authorList>
            <person name="Jeong J.-H."/>
            <person name="Song I."/>
            <person name="Kim S."/>
            <person name="Choi T."/>
            <person name="Kim D."/>
            <person name="Ryu S."/>
            <person name="Kim W."/>
        </authorList>
    </citation>
    <scope>NUCLEOTIDE SEQUENCE [LARGE SCALE GENOMIC DNA]</scope>
    <source>
        <tissue evidence="2">Muscle</tissue>
    </source>
</reference>